<dbReference type="RefSeq" id="XP_018030982.1">
    <property type="nucleotide sequence ID" value="XM_018179458.1"/>
</dbReference>
<protein>
    <submittedName>
        <fullName evidence="2">Uncharacterized protein</fullName>
    </submittedName>
</protein>
<organism evidence="2 3">
    <name type="scientific">Paraphaeosphaeria sporulosa</name>
    <dbReference type="NCBI Taxonomy" id="1460663"/>
    <lineage>
        <taxon>Eukaryota</taxon>
        <taxon>Fungi</taxon>
        <taxon>Dikarya</taxon>
        <taxon>Ascomycota</taxon>
        <taxon>Pezizomycotina</taxon>
        <taxon>Dothideomycetes</taxon>
        <taxon>Pleosporomycetidae</taxon>
        <taxon>Pleosporales</taxon>
        <taxon>Massarineae</taxon>
        <taxon>Didymosphaeriaceae</taxon>
        <taxon>Paraphaeosphaeria</taxon>
    </lineage>
</organism>
<reference evidence="2 3" key="1">
    <citation type="submission" date="2016-05" db="EMBL/GenBank/DDBJ databases">
        <title>Comparative analysis of secretome profiles of manganese(II)-oxidizing ascomycete fungi.</title>
        <authorList>
            <consortium name="DOE Joint Genome Institute"/>
            <person name="Zeiner C.A."/>
            <person name="Purvine S.O."/>
            <person name="Zink E.M."/>
            <person name="Wu S."/>
            <person name="Pasa-Tolic L."/>
            <person name="Chaput D.L."/>
            <person name="Haridas S."/>
            <person name="Grigoriev I.V."/>
            <person name="Santelli C.M."/>
            <person name="Hansel C.M."/>
        </authorList>
    </citation>
    <scope>NUCLEOTIDE SEQUENCE [LARGE SCALE GENOMIC DNA]</scope>
    <source>
        <strain evidence="2 3">AP3s5-JAC2a</strain>
    </source>
</reference>
<evidence type="ECO:0000313" key="2">
    <source>
        <dbReference type="EMBL" id="OAG00617.1"/>
    </source>
</evidence>
<proteinExistence type="predicted"/>
<feature type="signal peptide" evidence="1">
    <location>
        <begin position="1"/>
        <end position="29"/>
    </location>
</feature>
<dbReference type="InParanoid" id="A0A177C1L6"/>
<keyword evidence="1" id="KW-0732">Signal</keyword>
<dbReference type="AlphaFoldDB" id="A0A177C1L6"/>
<accession>A0A177C1L6</accession>
<name>A0A177C1L6_9PLEO</name>
<evidence type="ECO:0000313" key="3">
    <source>
        <dbReference type="Proteomes" id="UP000077069"/>
    </source>
</evidence>
<evidence type="ECO:0000256" key="1">
    <source>
        <dbReference type="SAM" id="SignalP"/>
    </source>
</evidence>
<dbReference type="EMBL" id="KV441559">
    <property type="protein sequence ID" value="OAG00617.1"/>
    <property type="molecule type" value="Genomic_DNA"/>
</dbReference>
<keyword evidence="3" id="KW-1185">Reference proteome</keyword>
<dbReference type="GeneID" id="28762944"/>
<feature type="chain" id="PRO_5008057625" evidence="1">
    <location>
        <begin position="30"/>
        <end position="59"/>
    </location>
</feature>
<dbReference type="Proteomes" id="UP000077069">
    <property type="component" value="Unassembled WGS sequence"/>
</dbReference>
<sequence>MNGSQLIFGFALICIAYLVSRSLAPVSRSNTVPRMPRCRGRCAMKTLRAQRKAVLASKA</sequence>
<gene>
    <name evidence="2" type="ORF">CC84DRAFT_1168690</name>
</gene>